<dbReference type="Gene3D" id="3.10.110.10">
    <property type="entry name" value="Ubiquitin Conjugating Enzyme"/>
    <property type="match status" value="1"/>
</dbReference>
<dbReference type="GeneID" id="127750787"/>
<accession>A0A9C6X521</accession>
<dbReference type="InterPro" id="IPR000608">
    <property type="entry name" value="UBC"/>
</dbReference>
<dbReference type="Proteomes" id="UP000504606">
    <property type="component" value="Unplaced"/>
</dbReference>
<dbReference type="SMART" id="SM00212">
    <property type="entry name" value="UBCc"/>
    <property type="match status" value="1"/>
</dbReference>
<dbReference type="KEGG" id="foc:127750787"/>
<protein>
    <submittedName>
        <fullName evidence="3">Ubiquitin-conjugating enzyme E2 D3-like</fullName>
    </submittedName>
</protein>
<dbReference type="PROSITE" id="PS50127">
    <property type="entry name" value="UBC_2"/>
    <property type="match status" value="1"/>
</dbReference>
<sequence>MVRADDRLKAEMKEMARSPLPYAHACPRADNIRKWDGVIEGPVDSPYEGGKFNFTMYFYYDYPFSPPKVIFKTRIYHCNFNKLGNVCLDTLKLPEDGGSWTSGMTISSVLISLHQLIGEANEADPLTLSIAKVLRKSRDEKTDEHDAIARLWTKRFAMPEPHS</sequence>
<name>A0A9C6X521_FRAOC</name>
<proteinExistence type="predicted"/>
<dbReference type="InterPro" id="IPR016135">
    <property type="entry name" value="UBQ-conjugating_enzyme/RWD"/>
</dbReference>
<evidence type="ECO:0000313" key="2">
    <source>
        <dbReference type="Proteomes" id="UP000504606"/>
    </source>
</evidence>
<gene>
    <name evidence="3" type="primary">LOC127750787</name>
</gene>
<dbReference type="SUPFAM" id="SSF54495">
    <property type="entry name" value="UBC-like"/>
    <property type="match status" value="1"/>
</dbReference>
<evidence type="ECO:0000313" key="3">
    <source>
        <dbReference type="RefSeq" id="XP_052129233.1"/>
    </source>
</evidence>
<organism evidence="2 3">
    <name type="scientific">Frankliniella occidentalis</name>
    <name type="common">Western flower thrips</name>
    <name type="synonym">Euthrips occidentalis</name>
    <dbReference type="NCBI Taxonomy" id="133901"/>
    <lineage>
        <taxon>Eukaryota</taxon>
        <taxon>Metazoa</taxon>
        <taxon>Ecdysozoa</taxon>
        <taxon>Arthropoda</taxon>
        <taxon>Hexapoda</taxon>
        <taxon>Insecta</taxon>
        <taxon>Pterygota</taxon>
        <taxon>Neoptera</taxon>
        <taxon>Paraneoptera</taxon>
        <taxon>Thysanoptera</taxon>
        <taxon>Terebrantia</taxon>
        <taxon>Thripoidea</taxon>
        <taxon>Thripidae</taxon>
        <taxon>Frankliniella</taxon>
    </lineage>
</organism>
<dbReference type="OrthoDB" id="7851174at2759"/>
<dbReference type="PANTHER" id="PTHR24068">
    <property type="entry name" value="UBIQUITIN-CONJUGATING ENZYME E2"/>
    <property type="match status" value="1"/>
</dbReference>
<feature type="domain" description="UBC core" evidence="1">
    <location>
        <begin position="3"/>
        <end position="158"/>
    </location>
</feature>
<evidence type="ECO:0000259" key="1">
    <source>
        <dbReference type="PROSITE" id="PS50127"/>
    </source>
</evidence>
<keyword evidence="2" id="KW-1185">Reference proteome</keyword>
<dbReference type="Pfam" id="PF00179">
    <property type="entry name" value="UQ_con"/>
    <property type="match status" value="1"/>
</dbReference>
<reference evidence="3" key="1">
    <citation type="submission" date="2025-08" db="UniProtKB">
        <authorList>
            <consortium name="RefSeq"/>
        </authorList>
    </citation>
    <scope>IDENTIFICATION</scope>
    <source>
        <tissue evidence="3">Whole organism</tissue>
    </source>
</reference>
<dbReference type="RefSeq" id="XP_052129233.1">
    <property type="nucleotide sequence ID" value="XM_052273273.1"/>
</dbReference>
<dbReference type="AlphaFoldDB" id="A0A9C6X521"/>